<feature type="chain" id="PRO_5020490507" description="Tail specific protease domain-containing protein" evidence="1">
    <location>
        <begin position="19"/>
        <end position="328"/>
    </location>
</feature>
<keyword evidence="1" id="KW-0732">Signal</keyword>
<dbReference type="PANTHER" id="PTHR32060">
    <property type="entry name" value="TAIL-SPECIFIC PROTEASE"/>
    <property type="match status" value="1"/>
</dbReference>
<dbReference type="Pfam" id="PF03572">
    <property type="entry name" value="Peptidase_S41"/>
    <property type="match status" value="1"/>
</dbReference>
<dbReference type="Proteomes" id="UP000305939">
    <property type="component" value="Unassembled WGS sequence"/>
</dbReference>
<keyword evidence="4" id="KW-1185">Reference proteome</keyword>
<reference evidence="3 4" key="1">
    <citation type="submission" date="2019-04" db="EMBL/GenBank/DDBJ databases">
        <title>Draft genome sequence of Robertkochia marina CC-AMO-30D.</title>
        <authorList>
            <person name="Hameed A."/>
            <person name="Lin S.-Y."/>
            <person name="Shahina M."/>
            <person name="Lai W.-A."/>
            <person name="Young C.-C."/>
        </authorList>
    </citation>
    <scope>NUCLEOTIDE SEQUENCE [LARGE SCALE GENOMIC DNA]</scope>
    <source>
        <strain evidence="3 4">CC-AMO-30D</strain>
    </source>
</reference>
<accession>A0A4V3UYE1</accession>
<name>A0A4V3UYE1_9FLAO</name>
<dbReference type="GO" id="GO:0006508">
    <property type="term" value="P:proteolysis"/>
    <property type="evidence" value="ECO:0007669"/>
    <property type="project" value="InterPro"/>
</dbReference>
<dbReference type="Gene3D" id="3.90.226.10">
    <property type="entry name" value="2-enoyl-CoA Hydratase, Chain A, domain 1"/>
    <property type="match status" value="1"/>
</dbReference>
<dbReference type="OrthoDB" id="6397760at2"/>
<dbReference type="EMBL" id="SSMC01000001">
    <property type="protein sequence ID" value="THD69278.1"/>
    <property type="molecule type" value="Genomic_DNA"/>
</dbReference>
<evidence type="ECO:0000259" key="2">
    <source>
        <dbReference type="SMART" id="SM00245"/>
    </source>
</evidence>
<gene>
    <name evidence="3" type="ORF">E7Z59_02815</name>
</gene>
<comment type="caution">
    <text evidence="3">The sequence shown here is derived from an EMBL/GenBank/DDBJ whole genome shotgun (WGS) entry which is preliminary data.</text>
</comment>
<protein>
    <recommendedName>
        <fullName evidence="2">Tail specific protease domain-containing protein</fullName>
    </recommendedName>
</protein>
<organism evidence="3 4">
    <name type="scientific">Robertkochia marina</name>
    <dbReference type="NCBI Taxonomy" id="1227945"/>
    <lineage>
        <taxon>Bacteria</taxon>
        <taxon>Pseudomonadati</taxon>
        <taxon>Bacteroidota</taxon>
        <taxon>Flavobacteriia</taxon>
        <taxon>Flavobacteriales</taxon>
        <taxon>Flavobacteriaceae</taxon>
        <taxon>Robertkochia</taxon>
    </lineage>
</organism>
<dbReference type="GO" id="GO:0004175">
    <property type="term" value="F:endopeptidase activity"/>
    <property type="evidence" value="ECO:0007669"/>
    <property type="project" value="TreeGrafter"/>
</dbReference>
<evidence type="ECO:0000313" key="3">
    <source>
        <dbReference type="EMBL" id="THD69278.1"/>
    </source>
</evidence>
<dbReference type="InterPro" id="IPR029045">
    <property type="entry name" value="ClpP/crotonase-like_dom_sf"/>
</dbReference>
<dbReference type="SUPFAM" id="SSF52096">
    <property type="entry name" value="ClpP/crotonase"/>
    <property type="match status" value="1"/>
</dbReference>
<evidence type="ECO:0000256" key="1">
    <source>
        <dbReference type="SAM" id="SignalP"/>
    </source>
</evidence>
<evidence type="ECO:0000313" key="4">
    <source>
        <dbReference type="Proteomes" id="UP000305939"/>
    </source>
</evidence>
<proteinExistence type="predicted"/>
<sequence length="328" mass="37024">MKIIVSIIISFLSLFVQANDPIKERKQLLDQVFQILETNIANPAWLEKDSYKEFKNTLYSEKVLHLSEEDFIAFFKEQRHSLPFSHFDLRFPVSASKESTSEKREAISWKALDEKTAYLDVRTFVTDAAPMIKAVSEIGIDRFENLIIDLRNNGGGSLDAPVVLGQFLTDQPIDAGVYLTRKWFEKEGRQATPEDIAKMPFLQEMTYQSIGKMFAEEAAFRMVLPGHNRPTFKGNVYVLIDGGTGSACEPLIDLFKKEKIVTLVGERSFGGMLSGKTFPMENSDIKVFLPIADFQTATGERIDKVGVAPDIEVKATEALDYVMEELIK</sequence>
<dbReference type="CDD" id="cd06567">
    <property type="entry name" value="Peptidase_S41"/>
    <property type="match status" value="1"/>
</dbReference>
<dbReference type="PANTHER" id="PTHR32060:SF22">
    <property type="entry name" value="CARBOXYL-TERMINAL-PROCESSING PEPTIDASE 3, CHLOROPLASTIC"/>
    <property type="match status" value="1"/>
</dbReference>
<dbReference type="SMART" id="SM00245">
    <property type="entry name" value="TSPc"/>
    <property type="match status" value="1"/>
</dbReference>
<dbReference type="RefSeq" id="WP_136334768.1">
    <property type="nucleotide sequence ID" value="NZ_QXMP01000001.1"/>
</dbReference>
<dbReference type="AlphaFoldDB" id="A0A4V3UYE1"/>
<dbReference type="InterPro" id="IPR005151">
    <property type="entry name" value="Tail-specific_protease"/>
</dbReference>
<feature type="signal peptide" evidence="1">
    <location>
        <begin position="1"/>
        <end position="18"/>
    </location>
</feature>
<feature type="domain" description="Tail specific protease" evidence="2">
    <location>
        <begin position="96"/>
        <end position="314"/>
    </location>
</feature>
<dbReference type="GO" id="GO:0008236">
    <property type="term" value="F:serine-type peptidase activity"/>
    <property type="evidence" value="ECO:0007669"/>
    <property type="project" value="InterPro"/>
</dbReference>